<dbReference type="Pfam" id="PF14393">
    <property type="entry name" value="DUF4422"/>
    <property type="match status" value="1"/>
</dbReference>
<comment type="caution">
    <text evidence="2">The sequence shown here is derived from an EMBL/GenBank/DDBJ whole genome shotgun (WGS) entry which is preliminary data.</text>
</comment>
<dbReference type="PATRIC" id="fig|29536.5.peg.1420"/>
<feature type="domain" description="DUF4422" evidence="1">
    <location>
        <begin position="3"/>
        <end position="239"/>
    </location>
</feature>
<evidence type="ECO:0000313" key="3">
    <source>
        <dbReference type="Proteomes" id="UP000093807"/>
    </source>
</evidence>
<sequence>MTKIFIVTHEKSPILANDILVPIQVGNRANIETNILRDDTFDTISKKNNTFCELTAAYWIWKNYNDADIVGICHYRRYFNFFNPIYNLKPSAQKKISVSKFKQTKAFKSSSSILDKKITSILSTHDIILVRPYEFKKGSLSQNYCDEHRHEDWELTKKIIKEKYPQYTESIKLFLDEGTKFHIGNMLICTKKLFDDYHEWLFSILFELESKVTIPDDPYQARLFGFISERLINLYVYHNSLKIKGIPSYKIIDL</sequence>
<keyword evidence="3" id="KW-1185">Reference proteome</keyword>
<dbReference type="InterPro" id="IPR025536">
    <property type="entry name" value="DUF4422"/>
</dbReference>
<reference evidence="2 3" key="1">
    <citation type="submission" date="2016-06" db="EMBL/GenBank/DDBJ databases">
        <title>Draft genome sequence of Flavobacterium succinicans strain DD5b.</title>
        <authorList>
            <person name="Poehlein A."/>
            <person name="Daniel R."/>
            <person name="Simeonova D.D."/>
        </authorList>
    </citation>
    <scope>NUCLEOTIDE SEQUENCE [LARGE SCALE GENOMIC DNA]</scope>
    <source>
        <strain evidence="2 3">DD5b</strain>
    </source>
</reference>
<dbReference type="AlphaFoldDB" id="A0A199XRU4"/>
<protein>
    <recommendedName>
        <fullName evidence="1">DUF4422 domain-containing protein</fullName>
    </recommendedName>
</protein>
<gene>
    <name evidence="2" type="ORF">FLB_13500</name>
</gene>
<evidence type="ECO:0000259" key="1">
    <source>
        <dbReference type="Pfam" id="PF14393"/>
    </source>
</evidence>
<accession>A0A199XRU4</accession>
<dbReference type="Proteomes" id="UP000093807">
    <property type="component" value="Unassembled WGS sequence"/>
</dbReference>
<dbReference type="EMBL" id="JMTM01000035">
    <property type="protein sequence ID" value="OAZ04355.1"/>
    <property type="molecule type" value="Genomic_DNA"/>
</dbReference>
<dbReference type="OrthoDB" id="9798746at2"/>
<proteinExistence type="predicted"/>
<dbReference type="RefSeq" id="WP_064715163.1">
    <property type="nucleotide sequence ID" value="NZ_JMTM01000035.1"/>
</dbReference>
<evidence type="ECO:0000313" key="2">
    <source>
        <dbReference type="EMBL" id="OAZ04355.1"/>
    </source>
</evidence>
<name>A0A199XRU4_9FLAO</name>
<organism evidence="2 3">
    <name type="scientific">Flavobacterium succinicans</name>
    <dbReference type="NCBI Taxonomy" id="29536"/>
    <lineage>
        <taxon>Bacteria</taxon>
        <taxon>Pseudomonadati</taxon>
        <taxon>Bacteroidota</taxon>
        <taxon>Flavobacteriia</taxon>
        <taxon>Flavobacteriales</taxon>
        <taxon>Flavobacteriaceae</taxon>
        <taxon>Flavobacterium</taxon>
    </lineage>
</organism>